<feature type="domain" description="HTH gntR-type" evidence="4">
    <location>
        <begin position="14"/>
        <end position="81"/>
    </location>
</feature>
<dbReference type="InterPro" id="IPR036390">
    <property type="entry name" value="WH_DNA-bd_sf"/>
</dbReference>
<dbReference type="Pfam" id="PF00392">
    <property type="entry name" value="GntR"/>
    <property type="match status" value="1"/>
</dbReference>
<keyword evidence="6" id="KW-1185">Reference proteome</keyword>
<dbReference type="InterPro" id="IPR000524">
    <property type="entry name" value="Tscrpt_reg_HTH_GntR"/>
</dbReference>
<dbReference type="KEGG" id="tmr:Tmar_1753"/>
<evidence type="ECO:0000313" key="6">
    <source>
        <dbReference type="Proteomes" id="UP000008915"/>
    </source>
</evidence>
<evidence type="ECO:0000256" key="3">
    <source>
        <dbReference type="ARBA" id="ARBA00023163"/>
    </source>
</evidence>
<dbReference type="Pfam" id="PF07729">
    <property type="entry name" value="FCD"/>
    <property type="match status" value="1"/>
</dbReference>
<dbReference type="EMBL" id="CP002344">
    <property type="protein sequence ID" value="ADU51856.1"/>
    <property type="molecule type" value="Genomic_DNA"/>
</dbReference>
<protein>
    <submittedName>
        <fullName evidence="5">Transcriptional regulator, GntR family</fullName>
    </submittedName>
</protein>
<accession>E6SHX6</accession>
<evidence type="ECO:0000259" key="4">
    <source>
        <dbReference type="PROSITE" id="PS50949"/>
    </source>
</evidence>
<dbReference type="RefSeq" id="WP_013496157.1">
    <property type="nucleotide sequence ID" value="NC_014831.1"/>
</dbReference>
<dbReference type="InterPro" id="IPR011711">
    <property type="entry name" value="GntR_C"/>
</dbReference>
<dbReference type="InterPro" id="IPR000485">
    <property type="entry name" value="AsnC-type_HTH_dom"/>
</dbReference>
<dbReference type="PANTHER" id="PTHR43537">
    <property type="entry name" value="TRANSCRIPTIONAL REGULATOR, GNTR FAMILY"/>
    <property type="match status" value="1"/>
</dbReference>
<dbReference type="PRINTS" id="PR00035">
    <property type="entry name" value="HTHGNTR"/>
</dbReference>
<dbReference type="InterPro" id="IPR036388">
    <property type="entry name" value="WH-like_DNA-bd_sf"/>
</dbReference>
<dbReference type="GO" id="GO:0003700">
    <property type="term" value="F:DNA-binding transcription factor activity"/>
    <property type="evidence" value="ECO:0007669"/>
    <property type="project" value="InterPro"/>
</dbReference>
<evidence type="ECO:0000256" key="1">
    <source>
        <dbReference type="ARBA" id="ARBA00023015"/>
    </source>
</evidence>
<dbReference type="InterPro" id="IPR008920">
    <property type="entry name" value="TF_FadR/GntR_C"/>
</dbReference>
<sequence length="237" mass="26741">MVAIVFGNHTLKQPPLYQRARDVLRQAILQGQLAPGERLTETQLAEQLGISRTPLREALRQLQSEGLVRRDHSGNLFVATVDAGEIESLYQCRIALERVSASLAARRAEEDGLRRMREAIDEAGKAASEGDVVGLLHHNIRFHREIAQTANNRWVLRLLEQVWVQMPLFRASVLSVPQEQREILAEHVQILDRIAARDPDGAAQAMEEHLLRDLERGRRTLGQRTVGRSMAEDKESS</sequence>
<dbReference type="Proteomes" id="UP000008915">
    <property type="component" value="Chromosome"/>
</dbReference>
<dbReference type="HOGENOM" id="CLU_017584_5_1_9"/>
<keyword evidence="2" id="KW-0238">DNA-binding</keyword>
<dbReference type="PRINTS" id="PR00033">
    <property type="entry name" value="HTHASNC"/>
</dbReference>
<organism evidence="5 6">
    <name type="scientific">Thermaerobacter marianensis (strain ATCC 700841 / DSM 12885 / JCM 10246 / 7p75a)</name>
    <dbReference type="NCBI Taxonomy" id="644966"/>
    <lineage>
        <taxon>Bacteria</taxon>
        <taxon>Bacillati</taxon>
        <taxon>Bacillota</taxon>
        <taxon>Clostridia</taxon>
        <taxon>Eubacteriales</taxon>
        <taxon>Clostridiales Family XVII. Incertae Sedis</taxon>
        <taxon>Thermaerobacter</taxon>
    </lineage>
</organism>
<reference evidence="6" key="2">
    <citation type="journal article" date="2010" name="Stand. Genomic Sci.">
        <title>Complete genome sequence of Thermaerobacter marianensis type strain (7p75aT).</title>
        <authorList>
            <person name="Han C."/>
            <person name="Gu W."/>
            <person name="Zhang X."/>
            <person name="Lapidus A."/>
            <person name="Nolan M."/>
            <person name="Copeland A."/>
            <person name="Lucas S."/>
            <person name="Glavina Del Rio T."/>
            <person name="Tice H."/>
            <person name="Cheng J."/>
            <person name="Tapia R."/>
            <person name="Goodwin L."/>
            <person name="Pitluck S."/>
            <person name="Pagani I."/>
            <person name="Ivanova N."/>
            <person name="Mavromatis K."/>
            <person name="Mikhailova N."/>
            <person name="Pati A."/>
            <person name="Chen A."/>
            <person name="Palaniappan K."/>
            <person name="Land M."/>
            <person name="Hauser L."/>
            <person name="Chang Y."/>
            <person name="Jeffries C."/>
            <person name="Schneider S."/>
            <person name="Rohde M."/>
            <person name="Goker M."/>
            <person name="Pukall R."/>
            <person name="Woyke T."/>
            <person name="Bristow J."/>
            <person name="Eisen J."/>
            <person name="Markowitz V."/>
            <person name="Hugenholtz P."/>
            <person name="Kyrpides N."/>
            <person name="Klenk H."/>
            <person name="Detter J."/>
        </authorList>
    </citation>
    <scope>NUCLEOTIDE SEQUENCE [LARGE SCALE GENOMIC DNA]</scope>
    <source>
        <strain evidence="6">ATCC 700841 / DSM 12885 / JCM 10246 / 7p75a</strain>
    </source>
</reference>
<keyword evidence="1" id="KW-0805">Transcription regulation</keyword>
<evidence type="ECO:0000313" key="5">
    <source>
        <dbReference type="EMBL" id="ADU51856.1"/>
    </source>
</evidence>
<keyword evidence="3" id="KW-0804">Transcription</keyword>
<dbReference type="eggNOG" id="COG1802">
    <property type="taxonomic scope" value="Bacteria"/>
</dbReference>
<gene>
    <name evidence="5" type="ordered locus">Tmar_1753</name>
</gene>
<dbReference type="SMART" id="SM00345">
    <property type="entry name" value="HTH_GNTR"/>
    <property type="match status" value="1"/>
</dbReference>
<dbReference type="SMART" id="SM00895">
    <property type="entry name" value="FCD"/>
    <property type="match status" value="1"/>
</dbReference>
<dbReference type="AlphaFoldDB" id="E6SHX6"/>
<dbReference type="Gene3D" id="1.10.10.10">
    <property type="entry name" value="Winged helix-like DNA-binding domain superfamily/Winged helix DNA-binding domain"/>
    <property type="match status" value="1"/>
</dbReference>
<dbReference type="STRING" id="644966.Tmar_1753"/>
<dbReference type="CDD" id="cd07377">
    <property type="entry name" value="WHTH_GntR"/>
    <property type="match status" value="1"/>
</dbReference>
<proteinExistence type="predicted"/>
<dbReference type="SUPFAM" id="SSF48008">
    <property type="entry name" value="GntR ligand-binding domain-like"/>
    <property type="match status" value="1"/>
</dbReference>
<dbReference type="PROSITE" id="PS50949">
    <property type="entry name" value="HTH_GNTR"/>
    <property type="match status" value="1"/>
</dbReference>
<dbReference type="Gene3D" id="1.20.120.530">
    <property type="entry name" value="GntR ligand-binding domain-like"/>
    <property type="match status" value="1"/>
</dbReference>
<dbReference type="GO" id="GO:0043565">
    <property type="term" value="F:sequence-specific DNA binding"/>
    <property type="evidence" value="ECO:0007669"/>
    <property type="project" value="InterPro"/>
</dbReference>
<reference evidence="5 6" key="1">
    <citation type="journal article" date="2010" name="Stand. Genomic Sci.">
        <title>Complete genome sequence of Thermaerobacter marianensis type strain (7p75a).</title>
        <authorList>
            <person name="Han C."/>
            <person name="Gu W."/>
            <person name="Zhang X."/>
            <person name="Lapidus A."/>
            <person name="Nolan M."/>
            <person name="Copeland A."/>
            <person name="Lucas S."/>
            <person name="Del Rio T.G."/>
            <person name="Tice H."/>
            <person name="Cheng J.F."/>
            <person name="Tapia R."/>
            <person name="Goodwin L."/>
            <person name="Pitluck S."/>
            <person name="Pagani I."/>
            <person name="Ivanova N."/>
            <person name="Mavromatis K."/>
            <person name="Mikhailova N."/>
            <person name="Pati A."/>
            <person name="Chen A."/>
            <person name="Palaniappan K."/>
            <person name="Land M."/>
            <person name="Hauser L."/>
            <person name="Chang Y.J."/>
            <person name="Jeffries C.D."/>
            <person name="Schneider S."/>
            <person name="Rohde M."/>
            <person name="Goker M."/>
            <person name="Pukall R."/>
            <person name="Woyke T."/>
            <person name="Bristow J."/>
            <person name="Eisen J.A."/>
            <person name="Markowitz V."/>
            <person name="Hugenholtz P."/>
            <person name="Kyrpides N.C."/>
            <person name="Klenk H.P."/>
            <person name="Detter J.C."/>
        </authorList>
    </citation>
    <scope>NUCLEOTIDE SEQUENCE [LARGE SCALE GENOMIC DNA]</scope>
    <source>
        <strain evidence="6">ATCC 700841 / DSM 12885 / JCM 10246 / 7p75a</strain>
    </source>
</reference>
<evidence type="ECO:0000256" key="2">
    <source>
        <dbReference type="ARBA" id="ARBA00023125"/>
    </source>
</evidence>
<dbReference type="SUPFAM" id="SSF46785">
    <property type="entry name" value="Winged helix' DNA-binding domain"/>
    <property type="match status" value="1"/>
</dbReference>
<name>E6SHX6_THEM7</name>
<dbReference type="PANTHER" id="PTHR43537:SF5">
    <property type="entry name" value="UXU OPERON TRANSCRIPTIONAL REGULATOR"/>
    <property type="match status" value="1"/>
</dbReference>